<dbReference type="RefSeq" id="WP_092520594.1">
    <property type="nucleotide sequence ID" value="NZ_FNKO01000001.1"/>
</dbReference>
<evidence type="ECO:0000313" key="2">
    <source>
        <dbReference type="Proteomes" id="UP000199301"/>
    </source>
</evidence>
<dbReference type="AlphaFoldDB" id="A0A1H0YC06"/>
<evidence type="ECO:0000313" key="1">
    <source>
        <dbReference type="EMBL" id="SDQ12521.1"/>
    </source>
</evidence>
<dbReference type="STRING" id="995062.SAMN04489718_0351"/>
<evidence type="ECO:0008006" key="3">
    <source>
        <dbReference type="Google" id="ProtNLM"/>
    </source>
</evidence>
<sequence>MRVRPITHEALVTELADQLLHVAGPLGSRIALDGHPLTGTRELADSLVEELRARGRRAVRVSTWDYLRPASLRLERGRTDPEVFLHDWFDFAGLSREVLAPLAAGGDGCVLPALWDPDSDRSPREPRTEVGENGAVLVEGPFLLGKQLDFDFSVHLWMSEKVLRRKVPTEDEWQLPAYSEYAQRTRPERVADRLVRADRPERPALVDSLD</sequence>
<gene>
    <name evidence="1" type="ORF">SAMN04489718_0351</name>
</gene>
<dbReference type="SUPFAM" id="SSF52540">
    <property type="entry name" value="P-loop containing nucleoside triphosphate hydrolases"/>
    <property type="match status" value="1"/>
</dbReference>
<accession>A0A1H0YC06</accession>
<keyword evidence="2" id="KW-1185">Reference proteome</keyword>
<dbReference type="Proteomes" id="UP000199301">
    <property type="component" value="Unassembled WGS sequence"/>
</dbReference>
<dbReference type="OrthoDB" id="5186671at2"/>
<dbReference type="Gene3D" id="3.40.50.300">
    <property type="entry name" value="P-loop containing nucleotide triphosphate hydrolases"/>
    <property type="match status" value="1"/>
</dbReference>
<organism evidence="1 2">
    <name type="scientific">Actinopolyspora saharensis</name>
    <dbReference type="NCBI Taxonomy" id="995062"/>
    <lineage>
        <taxon>Bacteria</taxon>
        <taxon>Bacillati</taxon>
        <taxon>Actinomycetota</taxon>
        <taxon>Actinomycetes</taxon>
        <taxon>Actinopolysporales</taxon>
        <taxon>Actinopolysporaceae</taxon>
        <taxon>Actinopolyspora</taxon>
    </lineage>
</organism>
<name>A0A1H0YC06_9ACTN</name>
<protein>
    <recommendedName>
        <fullName evidence="3">Uridine kinase</fullName>
    </recommendedName>
</protein>
<proteinExistence type="predicted"/>
<dbReference type="InterPro" id="IPR027417">
    <property type="entry name" value="P-loop_NTPase"/>
</dbReference>
<dbReference type="EMBL" id="FNKO01000001">
    <property type="protein sequence ID" value="SDQ12521.1"/>
    <property type="molecule type" value="Genomic_DNA"/>
</dbReference>
<reference evidence="2" key="1">
    <citation type="submission" date="2016-10" db="EMBL/GenBank/DDBJ databases">
        <authorList>
            <person name="Varghese N."/>
            <person name="Submissions S."/>
        </authorList>
    </citation>
    <scope>NUCLEOTIDE SEQUENCE [LARGE SCALE GENOMIC DNA]</scope>
    <source>
        <strain evidence="2">DSM 45459</strain>
    </source>
</reference>